<dbReference type="InterPro" id="IPR001611">
    <property type="entry name" value="Leu-rich_rpt"/>
</dbReference>
<feature type="compositionally biased region" description="Low complexity" evidence="3">
    <location>
        <begin position="951"/>
        <end position="965"/>
    </location>
</feature>
<dbReference type="InterPro" id="IPR032675">
    <property type="entry name" value="LRR_dom_sf"/>
</dbReference>
<organism evidence="6 7">
    <name type="scientific">Sparus aurata</name>
    <name type="common">Gilthead sea bream</name>
    <dbReference type="NCBI Taxonomy" id="8175"/>
    <lineage>
        <taxon>Eukaryota</taxon>
        <taxon>Metazoa</taxon>
        <taxon>Chordata</taxon>
        <taxon>Craniata</taxon>
        <taxon>Vertebrata</taxon>
        <taxon>Euteleostomi</taxon>
        <taxon>Actinopterygii</taxon>
        <taxon>Neopterygii</taxon>
        <taxon>Teleostei</taxon>
        <taxon>Neoteleostei</taxon>
        <taxon>Acanthomorphata</taxon>
        <taxon>Eupercaria</taxon>
        <taxon>Spariformes</taxon>
        <taxon>Sparidae</taxon>
        <taxon>Sparus</taxon>
    </lineage>
</organism>
<evidence type="ECO:0008006" key="8">
    <source>
        <dbReference type="Google" id="ProtNLM"/>
    </source>
</evidence>
<keyword evidence="4" id="KW-0812">Transmembrane</keyword>
<evidence type="ECO:0000313" key="6">
    <source>
        <dbReference type="Ensembl" id="ENSSAUP00010029505.1"/>
    </source>
</evidence>
<dbReference type="GeneTree" id="ENSGT00940000164586"/>
<dbReference type="GeneID" id="115573173"/>
<evidence type="ECO:0000256" key="4">
    <source>
        <dbReference type="SAM" id="Phobius"/>
    </source>
</evidence>
<feature type="compositionally biased region" description="Polar residues" evidence="3">
    <location>
        <begin position="968"/>
        <end position="983"/>
    </location>
</feature>
<keyword evidence="4" id="KW-1133">Transmembrane helix</keyword>
<evidence type="ECO:0000256" key="5">
    <source>
        <dbReference type="SAM" id="SignalP"/>
    </source>
</evidence>
<keyword evidence="7" id="KW-1185">Reference proteome</keyword>
<feature type="region of interest" description="Disordered" evidence="3">
    <location>
        <begin position="604"/>
        <end position="788"/>
    </location>
</feature>
<dbReference type="CTD" id="105378803"/>
<dbReference type="OrthoDB" id="676979at2759"/>
<feature type="region of interest" description="Disordered" evidence="3">
    <location>
        <begin position="932"/>
        <end position="998"/>
    </location>
</feature>
<dbReference type="Gene3D" id="3.80.10.10">
    <property type="entry name" value="Ribonuclease Inhibitor"/>
    <property type="match status" value="2"/>
</dbReference>
<dbReference type="SUPFAM" id="SSF52058">
    <property type="entry name" value="L domain-like"/>
    <property type="match status" value="1"/>
</dbReference>
<sequence length="1117" mass="122304">MTSILLILLLSVIRAQFISPVPSCPASCVVCSEEAVICNKLANIIDAPGTTQALLLTEGSISAVQPASLSDLSNITVIVLSHNHISVLSEQSFRTLPFLHTLLLDHNLLTSQALQGGSLTNLTQLEVLALGHNLISVIRGGWLKGSSALRSLKLEGNLLTSLDSDSFSQNDLKHLESLDLSDNLIDHLDRNSFSGLMSLQSVDLSRNHLSSAPAEAFSYLNWLTNLNLDRNIWNCSCQLLELAAFLSTFMQQPDKTIYNGRRMVCVSADNPAVTTVLELTEANCIPSNQNITVQIETRGSVMPQLYARDLAITAVTCFIGGICLTLLVVLIIYQVSLRKKLNEGKIQKEEEEGSSTMENHHHNHIDISEKRKDLFLQANSSQSWEKEFMTLDVRKDGHGRQLRSRADENGIHFWCLDCRTKGQRRMGPNPMKWTNRISGGMDVEDEIGKRGVRVMTEEERKRLGTQQEFVGRDFPNKLLSHGNNNSFSHPQKETISQRPETLAAYGEIEESYRTDLEVQSNGRETLHCESCHRTYRAQEQKMRHGRINTNMRDSALFDGLPPQFRQVDRDRYVNHNQFDMVRDADLRRETRNVTFDLESLRTLEKGKDQGKEKREEKETTSRDKEKEKRMRTHKAKVQSSRSLKVKLNLNPLRKSKVHPKRKTEQGYSEKSSSKKSTDTRQDGKERGERRGKSVNKTKGSRDKMRKSTKTKRSTEDSEEENEEDRKEESQESTRTSKKKGKGSKKDTEGGEGETKHPENSELGNTTNTAGHSASAIATGQRQNMQGGPTQYQGAGLVLGNAKLSLQPPNLSLHGLAGSQLIGSSLSLQGRNLSRNTMAPESNALFPSYPGHSVPPSIPFIGPNMAPSGAPDSTSRQAGMGQISPSTSILANSGYATPSNLIHTSALHTSQPPGLASSLTANPSVNLASGQLLQSKKPPYNPPLIARLQSDPTQGPGPQGVLQLPPEFQTPQTKNSLSLPSEASPNADGFNGVAPQAPTPETAVENLTYSNSQTETVHVPAGSTVNVSAGVVAPTEGLKVGVSGDSMQAADVSVSNVSAPSMSIPSVSSAGDAGASAALLQQECLSEQGESSPRRKLRLVLPEKTSSRPPTALERKIR</sequence>
<feature type="compositionally biased region" description="Basic and acidic residues" evidence="3">
    <location>
        <begin position="604"/>
        <end position="628"/>
    </location>
</feature>
<gene>
    <name evidence="6" type="primary">lrrc53</name>
</gene>
<reference evidence="6" key="3">
    <citation type="submission" date="2025-09" db="UniProtKB">
        <authorList>
            <consortium name="Ensembl"/>
        </authorList>
    </citation>
    <scope>IDENTIFICATION</scope>
</reference>
<feature type="compositionally biased region" description="Polar residues" evidence="3">
    <location>
        <begin position="761"/>
        <end position="788"/>
    </location>
</feature>
<dbReference type="InParanoid" id="A0A671VSR0"/>
<dbReference type="RefSeq" id="XP_030259703.1">
    <property type="nucleotide sequence ID" value="XM_030403843.1"/>
</dbReference>
<keyword evidence="4" id="KW-0472">Membrane</keyword>
<reference evidence="6" key="2">
    <citation type="submission" date="2025-08" db="UniProtKB">
        <authorList>
            <consortium name="Ensembl"/>
        </authorList>
    </citation>
    <scope>IDENTIFICATION</scope>
</reference>
<keyword evidence="2" id="KW-0677">Repeat</keyword>
<feature type="region of interest" description="Disordered" evidence="3">
    <location>
        <begin position="1083"/>
        <end position="1117"/>
    </location>
</feature>
<dbReference type="Ensembl" id="ENSSAUT00010031111.1">
    <property type="protein sequence ID" value="ENSSAUP00010029505.1"/>
    <property type="gene ID" value="ENSSAUG00010012675.1"/>
</dbReference>
<evidence type="ECO:0000256" key="2">
    <source>
        <dbReference type="ARBA" id="ARBA00022737"/>
    </source>
</evidence>
<keyword evidence="5" id="KW-0732">Signal</keyword>
<dbReference type="PROSITE" id="PS51450">
    <property type="entry name" value="LRR"/>
    <property type="match status" value="1"/>
</dbReference>
<name>A0A671VSR0_SPAAU</name>
<feature type="compositionally biased region" description="Basic and acidic residues" evidence="3">
    <location>
        <begin position="743"/>
        <end position="759"/>
    </location>
</feature>
<feature type="transmembrane region" description="Helical" evidence="4">
    <location>
        <begin position="310"/>
        <end position="333"/>
    </location>
</feature>
<protein>
    <recommendedName>
        <fullName evidence="8">LRRCT domain-containing protein</fullName>
    </recommendedName>
</protein>
<feature type="signal peptide" evidence="5">
    <location>
        <begin position="1"/>
        <end position="15"/>
    </location>
</feature>
<feature type="region of interest" description="Disordered" evidence="3">
    <location>
        <begin position="864"/>
        <end position="889"/>
    </location>
</feature>
<dbReference type="PANTHER" id="PTHR24366">
    <property type="entry name" value="IG(IMMUNOGLOBULIN) AND LRR(LEUCINE RICH REPEAT) DOMAINS"/>
    <property type="match status" value="1"/>
</dbReference>
<dbReference type="OMA" id="SWNCSCQ"/>
<feature type="compositionally biased region" description="Basic and acidic residues" evidence="3">
    <location>
        <begin position="671"/>
        <end position="691"/>
    </location>
</feature>
<reference evidence="6" key="1">
    <citation type="submission" date="2021-04" db="EMBL/GenBank/DDBJ databases">
        <authorList>
            <consortium name="Wellcome Sanger Institute Data Sharing"/>
        </authorList>
    </citation>
    <scope>NUCLEOTIDE SEQUENCE [LARGE SCALE GENOMIC DNA]</scope>
</reference>
<dbReference type="Proteomes" id="UP000472265">
    <property type="component" value="Chromosome 21"/>
</dbReference>
<evidence type="ECO:0000256" key="3">
    <source>
        <dbReference type="SAM" id="MobiDB-lite"/>
    </source>
</evidence>
<accession>A0A671VSR0</accession>
<feature type="compositionally biased region" description="Polar residues" evidence="3">
    <location>
        <begin position="870"/>
        <end position="889"/>
    </location>
</feature>
<dbReference type="PANTHER" id="PTHR24366:SF96">
    <property type="entry name" value="LEUCINE RICH REPEAT CONTAINING 53"/>
    <property type="match status" value="1"/>
</dbReference>
<dbReference type="Pfam" id="PF13855">
    <property type="entry name" value="LRR_8"/>
    <property type="match status" value="2"/>
</dbReference>
<proteinExistence type="predicted"/>
<keyword evidence="1" id="KW-0433">Leucine-rich repeat</keyword>
<dbReference type="SMART" id="SM00369">
    <property type="entry name" value="LRR_TYP"/>
    <property type="match status" value="6"/>
</dbReference>
<feature type="chain" id="PRO_5025385508" description="LRRCT domain-containing protein" evidence="5">
    <location>
        <begin position="16"/>
        <end position="1117"/>
    </location>
</feature>
<evidence type="ECO:0000256" key="1">
    <source>
        <dbReference type="ARBA" id="ARBA00022614"/>
    </source>
</evidence>
<evidence type="ECO:0000313" key="7">
    <source>
        <dbReference type="Proteomes" id="UP000472265"/>
    </source>
</evidence>
<dbReference type="AlphaFoldDB" id="A0A671VSR0"/>
<dbReference type="InterPro" id="IPR003591">
    <property type="entry name" value="Leu-rich_rpt_typical-subtyp"/>
</dbReference>